<sequence length="125" mass="14129">MKSIIFSLFLLLSVSGFAQKKKEIRFLFAKNPSEINFEISPDSTRSSFSIKTFGEISTGKTDSESSTYFGFSHRKATTIRSLPSVALEEYYADPSKYVLSQRIYLIVPFTDKIFAIWKCSVLGAK</sequence>
<evidence type="ECO:0000256" key="1">
    <source>
        <dbReference type="SAM" id="SignalP"/>
    </source>
</evidence>
<organism evidence="2 3">
    <name type="scientific">Flavobacterium macacae</name>
    <dbReference type="NCBI Taxonomy" id="2488993"/>
    <lineage>
        <taxon>Bacteria</taxon>
        <taxon>Pseudomonadati</taxon>
        <taxon>Bacteroidota</taxon>
        <taxon>Flavobacteriia</taxon>
        <taxon>Flavobacteriales</taxon>
        <taxon>Flavobacteriaceae</taxon>
        <taxon>Flavobacterium</taxon>
    </lineage>
</organism>
<reference evidence="2 3" key="1">
    <citation type="submission" date="2018-11" db="EMBL/GenBank/DDBJ databases">
        <title>Flavobacterium sp. nov., YIM 102600 draft genome.</title>
        <authorList>
            <person name="Li G."/>
            <person name="Jiang Y."/>
        </authorList>
    </citation>
    <scope>NUCLEOTIDE SEQUENCE [LARGE SCALE GENOMIC DNA]</scope>
    <source>
        <strain evidence="2 3">YIM 102600</strain>
    </source>
</reference>
<feature type="chain" id="PRO_5017957718" evidence="1">
    <location>
        <begin position="19"/>
        <end position="125"/>
    </location>
</feature>
<dbReference type="RefSeq" id="WP_125012359.1">
    <property type="nucleotide sequence ID" value="NZ_RQVR01000006.1"/>
</dbReference>
<evidence type="ECO:0000313" key="2">
    <source>
        <dbReference type="EMBL" id="RRJ92156.1"/>
    </source>
</evidence>
<dbReference type="EMBL" id="RQVR01000006">
    <property type="protein sequence ID" value="RRJ92156.1"/>
    <property type="molecule type" value="Genomic_DNA"/>
</dbReference>
<evidence type="ECO:0000313" key="3">
    <source>
        <dbReference type="Proteomes" id="UP000271937"/>
    </source>
</evidence>
<accession>A0A3P3WDL2</accession>
<keyword evidence="3" id="KW-1185">Reference proteome</keyword>
<keyword evidence="1" id="KW-0732">Signal</keyword>
<feature type="signal peptide" evidence="1">
    <location>
        <begin position="1"/>
        <end position="18"/>
    </location>
</feature>
<comment type="caution">
    <text evidence="2">The sequence shown here is derived from an EMBL/GenBank/DDBJ whole genome shotgun (WGS) entry which is preliminary data.</text>
</comment>
<dbReference type="AlphaFoldDB" id="A0A3P3WDL2"/>
<proteinExistence type="predicted"/>
<dbReference type="Proteomes" id="UP000271937">
    <property type="component" value="Unassembled WGS sequence"/>
</dbReference>
<protein>
    <submittedName>
        <fullName evidence="2">Uncharacterized protein</fullName>
    </submittedName>
</protein>
<gene>
    <name evidence="2" type="ORF">EG849_06990</name>
</gene>
<name>A0A3P3WDL2_9FLAO</name>